<feature type="transmembrane region" description="Helical" evidence="10">
    <location>
        <begin position="133"/>
        <end position="151"/>
    </location>
</feature>
<dbReference type="EMBL" id="CP012801">
    <property type="protein sequence ID" value="ALJ58627.1"/>
    <property type="molecule type" value="Genomic_DNA"/>
</dbReference>
<accession>A0A0N7IEX6</accession>
<evidence type="ECO:0000256" key="8">
    <source>
        <dbReference type="ARBA" id="ARBA00023136"/>
    </source>
</evidence>
<evidence type="ECO:0000256" key="5">
    <source>
        <dbReference type="ARBA" id="ARBA00022692"/>
    </source>
</evidence>
<feature type="transmembrane region" description="Helical" evidence="10">
    <location>
        <begin position="354"/>
        <end position="375"/>
    </location>
</feature>
<dbReference type="RefSeq" id="WP_029428287.1">
    <property type="nucleotide sequence ID" value="NZ_CP012801.1"/>
</dbReference>
<feature type="transmembrane region" description="Helical" evidence="10">
    <location>
        <begin position="184"/>
        <end position="213"/>
    </location>
</feature>
<dbReference type="PIRSF" id="PIRSF006603">
    <property type="entry name" value="DinF"/>
    <property type="match status" value="1"/>
</dbReference>
<dbReference type="InterPro" id="IPR050222">
    <property type="entry name" value="MATE_MdtK"/>
</dbReference>
<dbReference type="PANTHER" id="PTHR43298">
    <property type="entry name" value="MULTIDRUG RESISTANCE PROTEIN NORM-RELATED"/>
    <property type="match status" value="1"/>
</dbReference>
<organism evidence="11 12">
    <name type="scientific">Bacteroides cellulosilyticus</name>
    <dbReference type="NCBI Taxonomy" id="246787"/>
    <lineage>
        <taxon>Bacteria</taxon>
        <taxon>Pseudomonadati</taxon>
        <taxon>Bacteroidota</taxon>
        <taxon>Bacteroidia</taxon>
        <taxon>Bacteroidales</taxon>
        <taxon>Bacteroidaceae</taxon>
        <taxon>Bacteroides</taxon>
    </lineage>
</organism>
<dbReference type="CDD" id="cd13133">
    <property type="entry name" value="MATE_like_7"/>
    <property type="match status" value="1"/>
</dbReference>
<dbReference type="GO" id="GO:0005886">
    <property type="term" value="C:plasma membrane"/>
    <property type="evidence" value="ECO:0007669"/>
    <property type="project" value="UniProtKB-SubCell"/>
</dbReference>
<proteinExistence type="predicted"/>
<keyword evidence="3" id="KW-0050">Antiport</keyword>
<keyword evidence="5 10" id="KW-0812">Transmembrane</keyword>
<keyword evidence="2" id="KW-0813">Transport</keyword>
<evidence type="ECO:0000256" key="2">
    <source>
        <dbReference type="ARBA" id="ARBA00022448"/>
    </source>
</evidence>
<feature type="transmembrane region" description="Helical" evidence="10">
    <location>
        <begin position="234"/>
        <end position="259"/>
    </location>
</feature>
<comment type="subcellular location">
    <subcellularLocation>
        <location evidence="1">Cell membrane</location>
        <topology evidence="1">Multi-pass membrane protein</topology>
    </subcellularLocation>
</comment>
<dbReference type="Pfam" id="PF01554">
    <property type="entry name" value="MatE"/>
    <property type="match status" value="2"/>
</dbReference>
<evidence type="ECO:0000313" key="11">
    <source>
        <dbReference type="EMBL" id="ALJ58627.1"/>
    </source>
</evidence>
<evidence type="ECO:0000256" key="6">
    <source>
        <dbReference type="ARBA" id="ARBA00022989"/>
    </source>
</evidence>
<dbReference type="Proteomes" id="UP000061809">
    <property type="component" value="Chromosome"/>
</dbReference>
<dbReference type="KEGG" id="bcel:BcellWH2_01366"/>
<feature type="transmembrane region" description="Helical" evidence="10">
    <location>
        <begin position="158"/>
        <end position="178"/>
    </location>
</feature>
<gene>
    <name evidence="11" type="primary">norM_3</name>
    <name evidence="11" type="ORF">BcellWH2_01366</name>
</gene>
<feature type="transmembrane region" description="Helical" evidence="10">
    <location>
        <begin position="412"/>
        <end position="432"/>
    </location>
</feature>
<dbReference type="GO" id="GO:0015297">
    <property type="term" value="F:antiporter activity"/>
    <property type="evidence" value="ECO:0007669"/>
    <property type="project" value="UniProtKB-KW"/>
</dbReference>
<keyword evidence="7" id="KW-0406">Ion transport</keyword>
<dbReference type="InterPro" id="IPR048279">
    <property type="entry name" value="MdtK-like"/>
</dbReference>
<feature type="transmembrane region" description="Helical" evidence="10">
    <location>
        <begin position="387"/>
        <end position="406"/>
    </location>
</feature>
<name>A0A0N7IEX6_9BACE</name>
<evidence type="ECO:0000256" key="4">
    <source>
        <dbReference type="ARBA" id="ARBA00022475"/>
    </source>
</evidence>
<evidence type="ECO:0000256" key="10">
    <source>
        <dbReference type="SAM" id="Phobius"/>
    </source>
</evidence>
<feature type="transmembrane region" description="Helical" evidence="10">
    <location>
        <begin position="320"/>
        <end position="342"/>
    </location>
</feature>
<sequence>MNFSYKQIWLIAYPILISLLMEHMINVTDTAFLGHVGEVELGASALAGVLYMAIYMLGFGFSIGVQILIARKNGERKYGEIGGIFMQGAFFLLALAAVMFFLCDSITTHILSRLISSDQVYAAASSYLEWRRYGLFFSFIAILFRAFYIGITETRTLTLNSIVMVLSNIVFNYILIFGKFGFPALGIAGAAIGSSLAELVSLLFYVAYTWLKVDKKKYALFQQFSFKLSEFKRIWNISCWTMLQSILFPSQWFLFFIAIEHLGERPLAIANIMRSINTCFFMAIFAFSDTTSSMVSNLLGSGKEKSEIWLTCKRAIRLTYMIGIPFLLLSALFPTVLLQIYTNSQELVQAALPTMYIMLLGYLLSAPGLVLFNAVSGTGNTSRSMKIMLITISIYVVYVVVMVMYLQVDVAIAWTSEYIYGGMLLLLSYLYLKSGNWNKRI</sequence>
<dbReference type="InterPro" id="IPR002528">
    <property type="entry name" value="MATE_fam"/>
</dbReference>
<protein>
    <recommendedName>
        <fullName evidence="9">Multidrug-efflux transporter</fullName>
    </recommendedName>
</protein>
<dbReference type="AlphaFoldDB" id="A0A0N7IEX6"/>
<dbReference type="PANTHER" id="PTHR43298:SF2">
    <property type="entry name" value="FMN_FAD EXPORTER YEEO-RELATED"/>
    <property type="match status" value="1"/>
</dbReference>
<evidence type="ECO:0000256" key="3">
    <source>
        <dbReference type="ARBA" id="ARBA00022449"/>
    </source>
</evidence>
<keyword evidence="8 10" id="KW-0472">Membrane</keyword>
<dbReference type="GO" id="GO:0006811">
    <property type="term" value="P:monoatomic ion transport"/>
    <property type="evidence" value="ECO:0007669"/>
    <property type="project" value="UniProtKB-KW"/>
</dbReference>
<keyword evidence="6 10" id="KW-1133">Transmembrane helix</keyword>
<feature type="transmembrane region" description="Helical" evidence="10">
    <location>
        <begin position="45"/>
        <end position="69"/>
    </location>
</feature>
<evidence type="ECO:0000256" key="7">
    <source>
        <dbReference type="ARBA" id="ARBA00023065"/>
    </source>
</evidence>
<keyword evidence="4" id="KW-1003">Cell membrane</keyword>
<evidence type="ECO:0000313" key="12">
    <source>
        <dbReference type="Proteomes" id="UP000061809"/>
    </source>
</evidence>
<reference evidence="11 12" key="1">
    <citation type="journal article" date="2015" name="Science">
        <title>Genetic determinants of in vivo fitness and diet responsiveness in multiple human gut Bacteroides.</title>
        <authorList>
            <person name="Wu M."/>
            <person name="McNulty N.P."/>
            <person name="Rodionov D.A."/>
            <person name="Khoroshkin M.S."/>
            <person name="Griffin N.W."/>
            <person name="Cheng J."/>
            <person name="Latreille P."/>
            <person name="Kerstetter R.A."/>
            <person name="Terrapon N."/>
            <person name="Henrissat B."/>
            <person name="Osterman A.L."/>
            <person name="Gordon J.I."/>
        </authorList>
    </citation>
    <scope>NUCLEOTIDE SEQUENCE [LARGE SCALE GENOMIC DNA]</scope>
    <source>
        <strain evidence="11 12">WH2</strain>
    </source>
</reference>
<evidence type="ECO:0000256" key="1">
    <source>
        <dbReference type="ARBA" id="ARBA00004651"/>
    </source>
</evidence>
<feature type="transmembrane region" description="Helical" evidence="10">
    <location>
        <begin position="81"/>
        <end position="102"/>
    </location>
</feature>
<dbReference type="NCBIfam" id="TIGR00797">
    <property type="entry name" value="matE"/>
    <property type="match status" value="1"/>
</dbReference>
<dbReference type="PATRIC" id="fig|246787.4.peg.1409"/>
<feature type="transmembrane region" description="Helical" evidence="10">
    <location>
        <begin position="7"/>
        <end position="25"/>
    </location>
</feature>
<evidence type="ECO:0000256" key="9">
    <source>
        <dbReference type="ARBA" id="ARBA00031636"/>
    </source>
</evidence>
<dbReference type="GO" id="GO:0042910">
    <property type="term" value="F:xenobiotic transmembrane transporter activity"/>
    <property type="evidence" value="ECO:0007669"/>
    <property type="project" value="InterPro"/>
</dbReference>